<evidence type="ECO:0000256" key="5">
    <source>
        <dbReference type="ARBA" id="ARBA00022759"/>
    </source>
</evidence>
<comment type="cofactor">
    <cofactor evidence="1">
        <name>Zn(2+)</name>
        <dbReference type="ChEBI" id="CHEBI:29105"/>
    </cofactor>
</comment>
<dbReference type="GO" id="GO:0004222">
    <property type="term" value="F:metalloendopeptidase activity"/>
    <property type="evidence" value="ECO:0007669"/>
    <property type="project" value="InterPro"/>
</dbReference>
<accession>A0A1F6B187</accession>
<keyword evidence="6" id="KW-0378">Hydrolase</keyword>
<dbReference type="SUPFAM" id="SSF55486">
    <property type="entry name" value="Metalloproteases ('zincins'), catalytic domain"/>
    <property type="match status" value="1"/>
</dbReference>
<evidence type="ECO:0000256" key="1">
    <source>
        <dbReference type="ARBA" id="ARBA00001947"/>
    </source>
</evidence>
<name>A0A1F6B187_9BACT</name>
<protein>
    <submittedName>
        <fullName evidence="8">rRNA maturation RNase YbeY</fullName>
    </submittedName>
</protein>
<comment type="caution">
    <text evidence="8">The sequence shown here is derived from an EMBL/GenBank/DDBJ whole genome shotgun (WGS) entry which is preliminary data.</text>
</comment>
<evidence type="ECO:0000256" key="2">
    <source>
        <dbReference type="ARBA" id="ARBA00010875"/>
    </source>
</evidence>
<dbReference type="Proteomes" id="UP000176409">
    <property type="component" value="Unassembled WGS sequence"/>
</dbReference>
<dbReference type="GO" id="GO:0006364">
    <property type="term" value="P:rRNA processing"/>
    <property type="evidence" value="ECO:0007669"/>
    <property type="project" value="InterPro"/>
</dbReference>
<evidence type="ECO:0000256" key="4">
    <source>
        <dbReference type="ARBA" id="ARBA00022723"/>
    </source>
</evidence>
<dbReference type="Gene3D" id="3.40.390.30">
    <property type="entry name" value="Metalloproteases ('zincins'), catalytic domain"/>
    <property type="match status" value="1"/>
</dbReference>
<reference evidence="8 9" key="1">
    <citation type="journal article" date="2016" name="Nat. Commun.">
        <title>Thousands of microbial genomes shed light on interconnected biogeochemical processes in an aquifer system.</title>
        <authorList>
            <person name="Anantharaman K."/>
            <person name="Brown C.T."/>
            <person name="Hug L.A."/>
            <person name="Sharon I."/>
            <person name="Castelle C.J."/>
            <person name="Probst A.J."/>
            <person name="Thomas B.C."/>
            <person name="Singh A."/>
            <person name="Wilkins M.J."/>
            <person name="Karaoz U."/>
            <person name="Brodie E.L."/>
            <person name="Williams K.H."/>
            <person name="Hubbard S.S."/>
            <person name="Banfield J.F."/>
        </authorList>
    </citation>
    <scope>NUCLEOTIDE SEQUENCE [LARGE SCALE GENOMIC DNA]</scope>
</reference>
<comment type="similarity">
    <text evidence="2">Belongs to the endoribonuclease YbeY family.</text>
</comment>
<keyword evidence="5" id="KW-0255">Endonuclease</keyword>
<evidence type="ECO:0000256" key="3">
    <source>
        <dbReference type="ARBA" id="ARBA00022722"/>
    </source>
</evidence>
<sequence>MITVLFQTETHYPVNRKTIKEAVVAALSRKIKHQVEVSISIIGDRRMRQLNRDYRKIDETTDVLSFPLNDPSSPSTLFVELPDSILRLGDILVSYPQAVTQATEENKMVDDVIVELVLHGLDHLLGIHHEE</sequence>
<dbReference type="GO" id="GO:0046872">
    <property type="term" value="F:metal ion binding"/>
    <property type="evidence" value="ECO:0007669"/>
    <property type="project" value="UniProtKB-KW"/>
</dbReference>
<keyword evidence="3" id="KW-0540">Nuclease</keyword>
<evidence type="ECO:0000256" key="6">
    <source>
        <dbReference type="ARBA" id="ARBA00022801"/>
    </source>
</evidence>
<dbReference type="GO" id="GO:0004519">
    <property type="term" value="F:endonuclease activity"/>
    <property type="evidence" value="ECO:0007669"/>
    <property type="project" value="UniProtKB-KW"/>
</dbReference>
<dbReference type="PANTHER" id="PTHR46986:SF1">
    <property type="entry name" value="ENDORIBONUCLEASE YBEY, CHLOROPLASTIC"/>
    <property type="match status" value="1"/>
</dbReference>
<proteinExistence type="inferred from homology"/>
<dbReference type="NCBIfam" id="TIGR00043">
    <property type="entry name" value="rRNA maturation RNase YbeY"/>
    <property type="match status" value="1"/>
</dbReference>
<organism evidence="8 9">
    <name type="scientific">Candidatus Gottesmanbacteria bacterium RIFCSPLOWO2_01_FULL_49_10</name>
    <dbReference type="NCBI Taxonomy" id="1798396"/>
    <lineage>
        <taxon>Bacteria</taxon>
        <taxon>Candidatus Gottesmaniibacteriota</taxon>
    </lineage>
</organism>
<keyword evidence="4" id="KW-0479">Metal-binding</keyword>
<evidence type="ECO:0000313" key="9">
    <source>
        <dbReference type="Proteomes" id="UP000176409"/>
    </source>
</evidence>
<dbReference type="PANTHER" id="PTHR46986">
    <property type="entry name" value="ENDORIBONUCLEASE YBEY, CHLOROPLASTIC"/>
    <property type="match status" value="1"/>
</dbReference>
<dbReference type="InterPro" id="IPR002036">
    <property type="entry name" value="YbeY"/>
</dbReference>
<keyword evidence="7" id="KW-0862">Zinc</keyword>
<dbReference type="STRING" id="1798396.A2973_05380"/>
<dbReference type="AlphaFoldDB" id="A0A1F6B187"/>
<dbReference type="InterPro" id="IPR023091">
    <property type="entry name" value="MetalPrtase_cat_dom_sf_prd"/>
</dbReference>
<gene>
    <name evidence="8" type="ORF">A2973_05380</name>
</gene>
<evidence type="ECO:0000313" key="8">
    <source>
        <dbReference type="EMBL" id="OGG30704.1"/>
    </source>
</evidence>
<evidence type="ECO:0000256" key="7">
    <source>
        <dbReference type="ARBA" id="ARBA00022833"/>
    </source>
</evidence>
<dbReference type="EMBL" id="MFJZ01000007">
    <property type="protein sequence ID" value="OGG30704.1"/>
    <property type="molecule type" value="Genomic_DNA"/>
</dbReference>
<dbReference type="Pfam" id="PF02130">
    <property type="entry name" value="YbeY"/>
    <property type="match status" value="1"/>
</dbReference>